<reference evidence="1" key="1">
    <citation type="submission" date="2014-09" db="EMBL/GenBank/DDBJ databases">
        <authorList>
            <person name="Magalhaes I.L.F."/>
            <person name="Oliveira U."/>
            <person name="Santos F.R."/>
            <person name="Vidigal T.H.D.A."/>
            <person name="Brescovit A.D."/>
            <person name="Santos A.J."/>
        </authorList>
    </citation>
    <scope>NUCLEOTIDE SEQUENCE</scope>
    <source>
        <tissue evidence="1">Shoot tissue taken approximately 20 cm above the soil surface</tissue>
    </source>
</reference>
<name>A0A0A9DRH4_ARUDO</name>
<protein>
    <submittedName>
        <fullName evidence="1">Uncharacterized protein</fullName>
    </submittedName>
</protein>
<sequence>MLSMLMREAFAVVLPQVGVSILHSNFHVTSVFDPVASS</sequence>
<dbReference type="EMBL" id="GBRH01211523">
    <property type="protein sequence ID" value="JAD86372.1"/>
    <property type="molecule type" value="Transcribed_RNA"/>
</dbReference>
<evidence type="ECO:0000313" key="1">
    <source>
        <dbReference type="EMBL" id="JAD86372.1"/>
    </source>
</evidence>
<accession>A0A0A9DRH4</accession>
<dbReference type="AlphaFoldDB" id="A0A0A9DRH4"/>
<organism evidence="1">
    <name type="scientific">Arundo donax</name>
    <name type="common">Giant reed</name>
    <name type="synonym">Donax arundinaceus</name>
    <dbReference type="NCBI Taxonomy" id="35708"/>
    <lineage>
        <taxon>Eukaryota</taxon>
        <taxon>Viridiplantae</taxon>
        <taxon>Streptophyta</taxon>
        <taxon>Embryophyta</taxon>
        <taxon>Tracheophyta</taxon>
        <taxon>Spermatophyta</taxon>
        <taxon>Magnoliopsida</taxon>
        <taxon>Liliopsida</taxon>
        <taxon>Poales</taxon>
        <taxon>Poaceae</taxon>
        <taxon>PACMAD clade</taxon>
        <taxon>Arundinoideae</taxon>
        <taxon>Arundineae</taxon>
        <taxon>Arundo</taxon>
    </lineage>
</organism>
<reference evidence="1" key="2">
    <citation type="journal article" date="2015" name="Data Brief">
        <title>Shoot transcriptome of the giant reed, Arundo donax.</title>
        <authorList>
            <person name="Barrero R.A."/>
            <person name="Guerrero F.D."/>
            <person name="Moolhuijzen P."/>
            <person name="Goolsby J.A."/>
            <person name="Tidwell J."/>
            <person name="Bellgard S.E."/>
            <person name="Bellgard M.I."/>
        </authorList>
    </citation>
    <scope>NUCLEOTIDE SEQUENCE</scope>
    <source>
        <tissue evidence="1">Shoot tissue taken approximately 20 cm above the soil surface</tissue>
    </source>
</reference>
<proteinExistence type="predicted"/>